<gene>
    <name evidence="3" type="ORF">LTR36_010216</name>
</gene>
<feature type="region of interest" description="Disordered" evidence="1">
    <location>
        <begin position="152"/>
        <end position="171"/>
    </location>
</feature>
<proteinExistence type="predicted"/>
<evidence type="ECO:0000313" key="4">
    <source>
        <dbReference type="Proteomes" id="UP001324427"/>
    </source>
</evidence>
<sequence>MSSPHITERYTLYKTGTTSIVSWLTKSASRCSIACANATCKAVISTSDLLRFANAIANAKSPIEIPPSMLEIIADVIAGRKYCADWYTAQSAQEPARDGTTKSASESHRHFISVLQDIYGILHKLPTLDGQSEAAAKESLSNVFDNLNLEEPSEDALGDEPQPRTGDTHSSNAIADTLALDDRAEKEFALWCFLKDLQEIRLFLDENWRSYSAGQLSFLAASSLTDTAFGVMRRADASLVRAYPEFADFPCVLDFLGVTITKTGDELFVFTKQTPVPQKVASEVANLLCSSGAFTVFHFLDIWKHIVLVGQGDLQPPSQTKPDKCAVQQGPAPDQKTAAAASPIFEAAIAPFSYHPFAPMLVLLSGHFNRLEMTTHMNSLEHLDEFSDGLIAAESTGQVRAWLVVACQTHLDMFNNINRRPELGLIELTGVVRRSSAMFAAFVSRTKTSARGFDKDTIENLTAGFSNALTFVQHYTGPRSLYRAKIAFFPYR</sequence>
<dbReference type="PANTHER" id="PTHR38795">
    <property type="entry name" value="DUF6604 DOMAIN-CONTAINING PROTEIN"/>
    <property type="match status" value="1"/>
</dbReference>
<dbReference type="EMBL" id="JAVFHQ010000008">
    <property type="protein sequence ID" value="KAK4548346.1"/>
    <property type="molecule type" value="Genomic_DNA"/>
</dbReference>
<dbReference type="InterPro" id="IPR046539">
    <property type="entry name" value="DUF6604"/>
</dbReference>
<name>A0AAV9JTI2_9PEZI</name>
<evidence type="ECO:0000256" key="1">
    <source>
        <dbReference type="SAM" id="MobiDB-lite"/>
    </source>
</evidence>
<dbReference type="AlphaFoldDB" id="A0AAV9JTI2"/>
<organism evidence="3 4">
    <name type="scientific">Oleoguttula mirabilis</name>
    <dbReference type="NCBI Taxonomy" id="1507867"/>
    <lineage>
        <taxon>Eukaryota</taxon>
        <taxon>Fungi</taxon>
        <taxon>Dikarya</taxon>
        <taxon>Ascomycota</taxon>
        <taxon>Pezizomycotina</taxon>
        <taxon>Dothideomycetes</taxon>
        <taxon>Dothideomycetidae</taxon>
        <taxon>Mycosphaerellales</taxon>
        <taxon>Teratosphaeriaceae</taxon>
        <taxon>Oleoguttula</taxon>
    </lineage>
</organism>
<evidence type="ECO:0000313" key="3">
    <source>
        <dbReference type="EMBL" id="KAK4548346.1"/>
    </source>
</evidence>
<protein>
    <recommendedName>
        <fullName evidence="2">DUF6604 domain-containing protein</fullName>
    </recommendedName>
</protein>
<accession>A0AAV9JTI2</accession>
<comment type="caution">
    <text evidence="3">The sequence shown here is derived from an EMBL/GenBank/DDBJ whole genome shotgun (WGS) entry which is preliminary data.</text>
</comment>
<dbReference type="Pfam" id="PF20253">
    <property type="entry name" value="DUF6604"/>
    <property type="match status" value="1"/>
</dbReference>
<dbReference type="Proteomes" id="UP001324427">
    <property type="component" value="Unassembled WGS sequence"/>
</dbReference>
<evidence type="ECO:0000259" key="2">
    <source>
        <dbReference type="Pfam" id="PF20253"/>
    </source>
</evidence>
<keyword evidence="4" id="KW-1185">Reference proteome</keyword>
<feature type="domain" description="DUF6604" evidence="2">
    <location>
        <begin position="12"/>
        <end position="239"/>
    </location>
</feature>
<dbReference type="PANTHER" id="PTHR38795:SF1">
    <property type="entry name" value="DUF6604 DOMAIN-CONTAINING PROTEIN"/>
    <property type="match status" value="1"/>
</dbReference>
<reference evidence="3 4" key="1">
    <citation type="submission" date="2021-11" db="EMBL/GenBank/DDBJ databases">
        <title>Black yeast isolated from Biological Soil Crust.</title>
        <authorList>
            <person name="Kurbessoian T."/>
        </authorList>
    </citation>
    <scope>NUCLEOTIDE SEQUENCE [LARGE SCALE GENOMIC DNA]</scope>
    <source>
        <strain evidence="3 4">CCFEE 5522</strain>
    </source>
</reference>